<organism evidence="1 2">
    <name type="scientific">Pontibacter flavimaris</name>
    <dbReference type="NCBI Taxonomy" id="1797110"/>
    <lineage>
        <taxon>Bacteria</taxon>
        <taxon>Pseudomonadati</taxon>
        <taxon>Bacteroidota</taxon>
        <taxon>Cytophagia</taxon>
        <taxon>Cytophagales</taxon>
        <taxon>Hymenobacteraceae</taxon>
        <taxon>Pontibacter</taxon>
    </lineage>
</organism>
<comment type="caution">
    <text evidence="1">The sequence shown here is derived from an EMBL/GenBank/DDBJ whole genome shotgun (WGS) entry which is preliminary data.</text>
</comment>
<dbReference type="Proteomes" id="UP000186551">
    <property type="component" value="Unassembled WGS sequence"/>
</dbReference>
<evidence type="ECO:0000313" key="2">
    <source>
        <dbReference type="Proteomes" id="UP000186551"/>
    </source>
</evidence>
<accession>A0A1Q5P8F0</accession>
<evidence type="ECO:0000313" key="1">
    <source>
        <dbReference type="EMBL" id="OKL38527.1"/>
    </source>
</evidence>
<dbReference type="RefSeq" id="WP_073854406.1">
    <property type="nucleotide sequence ID" value="NZ_LVWA01000012.1"/>
</dbReference>
<name>A0A1Q5P8F0_9BACT</name>
<evidence type="ECO:0008006" key="3">
    <source>
        <dbReference type="Google" id="ProtNLM"/>
    </source>
</evidence>
<reference evidence="1 2" key="1">
    <citation type="submission" date="2016-03" db="EMBL/GenBank/DDBJ databases">
        <title>Genome sequence of Pontibacter sp. nov., of the family cytophagaceae, isolated from marine sediment of the Yellow Sea, China.</title>
        <authorList>
            <person name="Zhang G."/>
            <person name="Zhang R."/>
        </authorList>
    </citation>
    <scope>NUCLEOTIDE SEQUENCE [LARGE SCALE GENOMIC DNA]</scope>
    <source>
        <strain evidence="1 2">S10-8</strain>
    </source>
</reference>
<sequence length="87" mass="9689">MAAPGSLPDKKYTDSLQTEVDAGFLYGHIAAAEEVPAIARMFRELGEIEQEHATKMQAKLQRDGIAVALPPPSWWTRVLDRIRKVLS</sequence>
<proteinExistence type="predicted"/>
<dbReference type="OrthoDB" id="188924at2"/>
<dbReference type="SUPFAM" id="SSF47240">
    <property type="entry name" value="Ferritin-like"/>
    <property type="match status" value="1"/>
</dbReference>
<dbReference type="InterPro" id="IPR009078">
    <property type="entry name" value="Ferritin-like_SF"/>
</dbReference>
<dbReference type="EMBL" id="LVWA01000012">
    <property type="protein sequence ID" value="OKL38527.1"/>
    <property type="molecule type" value="Genomic_DNA"/>
</dbReference>
<dbReference type="STRING" id="1797110.A3841_05060"/>
<keyword evidence="2" id="KW-1185">Reference proteome</keyword>
<protein>
    <recommendedName>
        <fullName evidence="3">Rubrerythrin diiron-binding domain-containing protein</fullName>
    </recommendedName>
</protein>
<gene>
    <name evidence="1" type="ORF">A3841_05060</name>
</gene>
<dbReference type="AlphaFoldDB" id="A0A1Q5P8F0"/>